<dbReference type="InterPro" id="IPR020579">
    <property type="entry name" value="Exonuc_VII_lsu_C"/>
</dbReference>
<evidence type="ECO:0000256" key="4">
    <source>
        <dbReference type="ARBA" id="ARBA00022839"/>
    </source>
</evidence>
<protein>
    <recommendedName>
        <fullName evidence="5">Exodeoxyribonuclease 7 large subunit</fullName>
        <ecNumber evidence="5">3.1.11.6</ecNumber>
    </recommendedName>
</protein>
<keyword evidence="3 5" id="KW-0378">Hydrolase</keyword>
<evidence type="ECO:0000256" key="1">
    <source>
        <dbReference type="ARBA" id="ARBA00022490"/>
    </source>
</evidence>
<dbReference type="GO" id="GO:0009318">
    <property type="term" value="C:exodeoxyribonuclease VII complex"/>
    <property type="evidence" value="ECO:0007669"/>
    <property type="project" value="UniProtKB-UniRule"/>
</dbReference>
<feature type="domain" description="OB-fold nucleic acid binding" evidence="7">
    <location>
        <begin position="6"/>
        <end position="113"/>
    </location>
</feature>
<name>A0A9D2L4B2_9BACT</name>
<comment type="subcellular location">
    <subcellularLocation>
        <location evidence="5">Cytoplasm</location>
    </subcellularLocation>
</comment>
<gene>
    <name evidence="8" type="primary">xseA</name>
    <name evidence="8" type="ORF">H9779_05215</name>
</gene>
<dbReference type="EC" id="3.1.11.6" evidence="5"/>
<dbReference type="GO" id="GO:0005737">
    <property type="term" value="C:cytoplasm"/>
    <property type="evidence" value="ECO:0007669"/>
    <property type="project" value="UniProtKB-SubCell"/>
</dbReference>
<dbReference type="Proteomes" id="UP000824259">
    <property type="component" value="Unassembled WGS sequence"/>
</dbReference>
<feature type="domain" description="Exonuclease VII large subunit C-terminal" evidence="6">
    <location>
        <begin position="139"/>
        <end position="321"/>
    </location>
</feature>
<organism evidence="8 9">
    <name type="scientific">Candidatus Alistipes avicola</name>
    <dbReference type="NCBI Taxonomy" id="2838432"/>
    <lineage>
        <taxon>Bacteria</taxon>
        <taxon>Pseudomonadati</taxon>
        <taxon>Bacteroidota</taxon>
        <taxon>Bacteroidia</taxon>
        <taxon>Bacteroidales</taxon>
        <taxon>Rikenellaceae</taxon>
        <taxon>Alistipes</taxon>
    </lineage>
</organism>
<dbReference type="InterPro" id="IPR003753">
    <property type="entry name" value="Exonuc_VII_L"/>
</dbReference>
<reference evidence="8" key="1">
    <citation type="journal article" date="2021" name="PeerJ">
        <title>Extensive microbial diversity within the chicken gut microbiome revealed by metagenomics and culture.</title>
        <authorList>
            <person name="Gilroy R."/>
            <person name="Ravi A."/>
            <person name="Getino M."/>
            <person name="Pursley I."/>
            <person name="Horton D.L."/>
            <person name="Alikhan N.F."/>
            <person name="Baker D."/>
            <person name="Gharbi K."/>
            <person name="Hall N."/>
            <person name="Watson M."/>
            <person name="Adriaenssens E.M."/>
            <person name="Foster-Nyarko E."/>
            <person name="Jarju S."/>
            <person name="Secka A."/>
            <person name="Antonio M."/>
            <person name="Oren A."/>
            <person name="Chaudhuri R.R."/>
            <person name="La Ragione R."/>
            <person name="Hildebrand F."/>
            <person name="Pallen M.J."/>
        </authorList>
    </citation>
    <scope>NUCLEOTIDE SEQUENCE</scope>
    <source>
        <strain evidence="8">CHK169-11906</strain>
    </source>
</reference>
<dbReference type="InterPro" id="IPR025824">
    <property type="entry name" value="OB-fold_nuc-bd_dom"/>
</dbReference>
<dbReference type="CDD" id="cd04489">
    <property type="entry name" value="ExoVII_LU_OBF"/>
    <property type="match status" value="1"/>
</dbReference>
<dbReference type="GO" id="GO:0006308">
    <property type="term" value="P:DNA catabolic process"/>
    <property type="evidence" value="ECO:0007669"/>
    <property type="project" value="UniProtKB-UniRule"/>
</dbReference>
<reference evidence="8" key="2">
    <citation type="submission" date="2021-04" db="EMBL/GenBank/DDBJ databases">
        <authorList>
            <person name="Gilroy R."/>
        </authorList>
    </citation>
    <scope>NUCLEOTIDE SEQUENCE</scope>
    <source>
        <strain evidence="8">CHK169-11906</strain>
    </source>
</reference>
<evidence type="ECO:0000256" key="3">
    <source>
        <dbReference type="ARBA" id="ARBA00022801"/>
    </source>
</evidence>
<comment type="similarity">
    <text evidence="5">Belongs to the XseA family.</text>
</comment>
<dbReference type="Pfam" id="PF13742">
    <property type="entry name" value="tRNA_anti_2"/>
    <property type="match status" value="1"/>
</dbReference>
<comment type="caution">
    <text evidence="8">The sequence shown here is derived from an EMBL/GenBank/DDBJ whole genome shotgun (WGS) entry which is preliminary data.</text>
</comment>
<evidence type="ECO:0000256" key="2">
    <source>
        <dbReference type="ARBA" id="ARBA00022722"/>
    </source>
</evidence>
<evidence type="ECO:0000313" key="9">
    <source>
        <dbReference type="Proteomes" id="UP000824259"/>
    </source>
</evidence>
<dbReference type="NCBIfam" id="TIGR00237">
    <property type="entry name" value="xseA"/>
    <property type="match status" value="1"/>
</dbReference>
<keyword evidence="1" id="KW-0963">Cytoplasm</keyword>
<evidence type="ECO:0000313" key="8">
    <source>
        <dbReference type="EMBL" id="HJA98981.1"/>
    </source>
</evidence>
<keyword evidence="2 5" id="KW-0540">Nuclease</keyword>
<dbReference type="EMBL" id="DWYR01000013">
    <property type="protein sequence ID" value="HJA98981.1"/>
    <property type="molecule type" value="Genomic_DNA"/>
</dbReference>
<comment type="catalytic activity">
    <reaction evidence="5">
        <text>Exonucleolytic cleavage in either 5'- to 3'- or 3'- to 5'-direction to yield nucleoside 5'-phosphates.</text>
        <dbReference type="EC" id="3.1.11.6"/>
    </reaction>
</comment>
<dbReference type="Pfam" id="PF02601">
    <property type="entry name" value="Exonuc_VII_L"/>
    <property type="match status" value="2"/>
</dbReference>
<feature type="domain" description="Exonuclease VII large subunit C-terminal" evidence="6">
    <location>
        <begin position="328"/>
        <end position="404"/>
    </location>
</feature>
<dbReference type="AlphaFoldDB" id="A0A9D2L4B2"/>
<evidence type="ECO:0000259" key="6">
    <source>
        <dbReference type="Pfam" id="PF02601"/>
    </source>
</evidence>
<sequence length="408" mass="45446">MQQYVTLSQLQKMVKTTLNQAFALPLWVSAEIAEIKVNYSGHCYLELVEKGGENGVPLSQARAVIWRSFYPRIAGYFEAETGQRLAAGIRILAKVTVTYHELYGFSLNITDIDPAFTLGDMERQRQLTIEQLQKDGVWDMNHELRMPRVVQRIAIVSSRQAAGYQDFCKEIGKSIYAFRLTLFDAFMQGAGAEDSIIAALDAIADRIDEFDAVVLIRGGGSASDLNCFNAYRLCAHIAQFPLPILTGIGHDKDTSVADMVAHTPLKTPTAVAGWLIDRMAEVDGWLDLAALQLRDATVATFRREELRLQQQKNELGHLSQILLMGGNETLRRYAEELCQSSRELLRRETTRLASAADLIESRSPRHILNLGFAIVRRNGQALHSVSEITSGESLQVDLADGSFETIVK</sequence>
<dbReference type="PANTHER" id="PTHR30008">
    <property type="entry name" value="EXODEOXYRIBONUCLEASE 7 LARGE SUBUNIT"/>
    <property type="match status" value="1"/>
</dbReference>
<dbReference type="PANTHER" id="PTHR30008:SF0">
    <property type="entry name" value="EXODEOXYRIBONUCLEASE 7 LARGE SUBUNIT"/>
    <property type="match status" value="1"/>
</dbReference>
<proteinExistence type="inferred from homology"/>
<evidence type="ECO:0000259" key="7">
    <source>
        <dbReference type="Pfam" id="PF13742"/>
    </source>
</evidence>
<dbReference type="GO" id="GO:0003676">
    <property type="term" value="F:nucleic acid binding"/>
    <property type="evidence" value="ECO:0007669"/>
    <property type="project" value="InterPro"/>
</dbReference>
<evidence type="ECO:0000256" key="5">
    <source>
        <dbReference type="RuleBase" id="RU004355"/>
    </source>
</evidence>
<dbReference type="GO" id="GO:0008855">
    <property type="term" value="F:exodeoxyribonuclease VII activity"/>
    <property type="evidence" value="ECO:0007669"/>
    <property type="project" value="UniProtKB-UniRule"/>
</dbReference>
<keyword evidence="4 5" id="KW-0269">Exonuclease</keyword>
<accession>A0A9D2L4B2</accession>